<dbReference type="SMART" id="SM00240">
    <property type="entry name" value="FHA"/>
    <property type="match status" value="1"/>
</dbReference>
<dbReference type="GO" id="GO:0061630">
    <property type="term" value="F:ubiquitin protein ligase activity"/>
    <property type="evidence" value="ECO:0007669"/>
    <property type="project" value="TreeGrafter"/>
</dbReference>
<evidence type="ECO:0000313" key="11">
    <source>
        <dbReference type="Proteomes" id="UP000799118"/>
    </source>
</evidence>
<dbReference type="Proteomes" id="UP000799118">
    <property type="component" value="Unassembled WGS sequence"/>
</dbReference>
<dbReference type="GO" id="GO:0016567">
    <property type="term" value="P:protein ubiquitination"/>
    <property type="evidence" value="ECO:0007669"/>
    <property type="project" value="TreeGrafter"/>
</dbReference>
<reference evidence="10" key="1">
    <citation type="journal article" date="2019" name="Environ. Microbiol.">
        <title>Fungal ecological strategies reflected in gene transcription - a case study of two litter decomposers.</title>
        <authorList>
            <person name="Barbi F."/>
            <person name="Kohler A."/>
            <person name="Barry K."/>
            <person name="Baskaran P."/>
            <person name="Daum C."/>
            <person name="Fauchery L."/>
            <person name="Ihrmark K."/>
            <person name="Kuo A."/>
            <person name="LaButti K."/>
            <person name="Lipzen A."/>
            <person name="Morin E."/>
            <person name="Grigoriev I.V."/>
            <person name="Henrissat B."/>
            <person name="Lindahl B."/>
            <person name="Martin F."/>
        </authorList>
    </citation>
    <scope>NUCLEOTIDE SEQUENCE</scope>
    <source>
        <strain evidence="10">JB14</strain>
    </source>
</reference>
<feature type="compositionally biased region" description="Acidic residues" evidence="7">
    <location>
        <begin position="537"/>
        <end position="578"/>
    </location>
</feature>
<keyword evidence="5" id="KW-0862">Zinc</keyword>
<dbReference type="GO" id="GO:0000151">
    <property type="term" value="C:ubiquitin ligase complex"/>
    <property type="evidence" value="ECO:0007669"/>
    <property type="project" value="TreeGrafter"/>
</dbReference>
<dbReference type="EMBL" id="ML769399">
    <property type="protein sequence ID" value="KAE9406936.1"/>
    <property type="molecule type" value="Genomic_DNA"/>
</dbReference>
<dbReference type="Pfam" id="PF17123">
    <property type="entry name" value="zf-RING_11"/>
    <property type="match status" value="1"/>
</dbReference>
<keyword evidence="2" id="KW-0479">Metal-binding</keyword>
<dbReference type="InterPro" id="IPR000253">
    <property type="entry name" value="FHA_dom"/>
</dbReference>
<evidence type="ECO:0000256" key="2">
    <source>
        <dbReference type="ARBA" id="ARBA00022723"/>
    </source>
</evidence>
<evidence type="ECO:0000256" key="6">
    <source>
        <dbReference type="PROSITE-ProRule" id="PRU00175"/>
    </source>
</evidence>
<dbReference type="GO" id="GO:0006511">
    <property type="term" value="P:ubiquitin-dependent protein catabolic process"/>
    <property type="evidence" value="ECO:0007669"/>
    <property type="project" value="TreeGrafter"/>
</dbReference>
<dbReference type="PANTHER" id="PTHR15067:SF7">
    <property type="entry name" value="E3 UBIQUITIN-PROTEIN LIGASE DMA1-RELATED"/>
    <property type="match status" value="1"/>
</dbReference>
<evidence type="ECO:0008006" key="12">
    <source>
        <dbReference type="Google" id="ProtNLM"/>
    </source>
</evidence>
<organism evidence="10 11">
    <name type="scientific">Gymnopus androsaceus JB14</name>
    <dbReference type="NCBI Taxonomy" id="1447944"/>
    <lineage>
        <taxon>Eukaryota</taxon>
        <taxon>Fungi</taxon>
        <taxon>Dikarya</taxon>
        <taxon>Basidiomycota</taxon>
        <taxon>Agaricomycotina</taxon>
        <taxon>Agaricomycetes</taxon>
        <taxon>Agaricomycetidae</taxon>
        <taxon>Agaricales</taxon>
        <taxon>Marasmiineae</taxon>
        <taxon>Omphalotaceae</taxon>
        <taxon>Gymnopus</taxon>
    </lineage>
</organism>
<feature type="domain" description="FHA" evidence="8">
    <location>
        <begin position="187"/>
        <end position="257"/>
    </location>
</feature>
<gene>
    <name evidence="10" type="ORF">BT96DRAFT_851277</name>
</gene>
<evidence type="ECO:0000256" key="1">
    <source>
        <dbReference type="ARBA" id="ARBA00022679"/>
    </source>
</evidence>
<proteinExistence type="predicted"/>
<dbReference type="GO" id="GO:0005829">
    <property type="term" value="C:cytosol"/>
    <property type="evidence" value="ECO:0007669"/>
    <property type="project" value="TreeGrafter"/>
</dbReference>
<keyword evidence="3 6" id="KW-0863">Zinc-finger</keyword>
<sequence>MDPTTSTDSPPLRSTILNSFLGRGRPPRNPSQSSPNPTAAELAGREMSPSPQPPQSRRLTGAGAVAIAASNNATSPIPEAVATSQSVPGSGLGFLRRRRSAGTVAQPQAAPAPRPASASRPAPPASNNSNSNNPFITNNNATHSAHAHLAPPARGMHRIRLVPHLENRRSLKFDAITRDLSPSSPPLRIGRFTDRSGLGVNAVNALGSNKLAFKSKVVSRAHAEIWVESSGAGASNVKFFIKDTKSSSGTFLNHVRLSIAGTESRPFQVKDGDIVQLGVDYQGGSEDVYKSVKIRVEVGREWQNGANKFNTNAIKNLKSLAQTVAGPTAGAVKGQASTKSILPDCCICLFPISIRQALFITPCSHTFHYKCIRPLVEKHFPGFSCPLCRTFADLEEDVEVDAEEDDEMDEALMLGLIDGAGGTEGAELVASNADGVAVVAIAAVNTVLDAGDDSEVEVVEATTLRQAQAQSRARATRERAAQALDAAGAETDVEPQISGPGPSGSGGASGSMGRRGRGHARNLSSQMDPMELIRDRDEEDDDQYHEVIDVDMLEAEDAMDQDQDQEQEFEEDAEEDDVEFVHGDGQGDSEGGTAGTKRRRYTPRGD</sequence>
<dbReference type="OrthoDB" id="687730at2759"/>
<evidence type="ECO:0000259" key="9">
    <source>
        <dbReference type="PROSITE" id="PS50089"/>
    </source>
</evidence>
<feature type="compositionally biased region" description="Low complexity" evidence="7">
    <location>
        <begin position="60"/>
        <end position="75"/>
    </location>
</feature>
<dbReference type="PANTHER" id="PTHR15067">
    <property type="entry name" value="E3 UBIQUITIN-PROTEIN LIGASE RNF8"/>
    <property type="match status" value="1"/>
</dbReference>
<keyword evidence="1" id="KW-0808">Transferase</keyword>
<dbReference type="Gene3D" id="3.30.40.10">
    <property type="entry name" value="Zinc/RING finger domain, C3HC4 (zinc finger)"/>
    <property type="match status" value="1"/>
</dbReference>
<evidence type="ECO:0000259" key="8">
    <source>
        <dbReference type="PROSITE" id="PS50006"/>
    </source>
</evidence>
<feature type="region of interest" description="Disordered" evidence="7">
    <location>
        <begin position="1"/>
        <end position="140"/>
    </location>
</feature>
<dbReference type="Pfam" id="PF00498">
    <property type="entry name" value="FHA"/>
    <property type="match status" value="1"/>
</dbReference>
<accession>A0A6A4I8J9</accession>
<feature type="compositionally biased region" description="Gly residues" evidence="7">
    <location>
        <begin position="584"/>
        <end position="594"/>
    </location>
</feature>
<dbReference type="InterPro" id="IPR008984">
    <property type="entry name" value="SMAD_FHA_dom_sf"/>
</dbReference>
<name>A0A6A4I8J9_9AGAR</name>
<dbReference type="InterPro" id="IPR013083">
    <property type="entry name" value="Znf_RING/FYVE/PHD"/>
</dbReference>
<evidence type="ECO:0000256" key="7">
    <source>
        <dbReference type="SAM" id="MobiDB-lite"/>
    </source>
</evidence>
<evidence type="ECO:0000256" key="4">
    <source>
        <dbReference type="ARBA" id="ARBA00022786"/>
    </source>
</evidence>
<feature type="compositionally biased region" description="Low complexity" evidence="7">
    <location>
        <begin position="101"/>
        <end position="134"/>
    </location>
</feature>
<feature type="region of interest" description="Disordered" evidence="7">
    <location>
        <begin position="466"/>
        <end position="606"/>
    </location>
</feature>
<dbReference type="GO" id="GO:0008270">
    <property type="term" value="F:zinc ion binding"/>
    <property type="evidence" value="ECO:0007669"/>
    <property type="project" value="UniProtKB-KW"/>
</dbReference>
<feature type="compositionally biased region" description="Basic residues" evidence="7">
    <location>
        <begin position="596"/>
        <end position="606"/>
    </location>
</feature>
<dbReference type="Gene3D" id="2.60.200.20">
    <property type="match status" value="1"/>
</dbReference>
<keyword evidence="4" id="KW-0833">Ubl conjugation pathway</keyword>
<dbReference type="PROSITE" id="PS50006">
    <property type="entry name" value="FHA_DOMAIN"/>
    <property type="match status" value="1"/>
</dbReference>
<dbReference type="InterPro" id="IPR001841">
    <property type="entry name" value="Znf_RING"/>
</dbReference>
<feature type="domain" description="RING-type" evidence="9">
    <location>
        <begin position="345"/>
        <end position="389"/>
    </location>
</feature>
<protein>
    <recommendedName>
        <fullName evidence="12">SMAD/FHA domain-containing protein</fullName>
    </recommendedName>
</protein>
<dbReference type="SMART" id="SM00184">
    <property type="entry name" value="RING"/>
    <property type="match status" value="1"/>
</dbReference>
<evidence type="ECO:0000313" key="10">
    <source>
        <dbReference type="EMBL" id="KAE9406936.1"/>
    </source>
</evidence>
<dbReference type="AlphaFoldDB" id="A0A6A4I8J9"/>
<feature type="compositionally biased region" description="Gly residues" evidence="7">
    <location>
        <begin position="501"/>
        <end position="510"/>
    </location>
</feature>
<evidence type="ECO:0000256" key="5">
    <source>
        <dbReference type="ARBA" id="ARBA00022833"/>
    </source>
</evidence>
<evidence type="ECO:0000256" key="3">
    <source>
        <dbReference type="ARBA" id="ARBA00022771"/>
    </source>
</evidence>
<dbReference type="GO" id="GO:0032153">
    <property type="term" value="C:cell division site"/>
    <property type="evidence" value="ECO:0007669"/>
    <property type="project" value="TreeGrafter"/>
</dbReference>
<dbReference type="SUPFAM" id="SSF49879">
    <property type="entry name" value="SMAD/FHA domain"/>
    <property type="match status" value="1"/>
</dbReference>
<dbReference type="SUPFAM" id="SSF57850">
    <property type="entry name" value="RING/U-box"/>
    <property type="match status" value="1"/>
</dbReference>
<keyword evidence="11" id="KW-1185">Reference proteome</keyword>
<dbReference type="PROSITE" id="PS50089">
    <property type="entry name" value="ZF_RING_2"/>
    <property type="match status" value="1"/>
</dbReference>